<gene>
    <name evidence="2" type="ORF">FA15DRAFT_660933</name>
</gene>
<protein>
    <submittedName>
        <fullName evidence="2">Uncharacterized protein</fullName>
    </submittedName>
</protein>
<organism evidence="2 3">
    <name type="scientific">Coprinopsis marcescibilis</name>
    <name type="common">Agaric fungus</name>
    <name type="synonym">Psathyrella marcescibilis</name>
    <dbReference type="NCBI Taxonomy" id="230819"/>
    <lineage>
        <taxon>Eukaryota</taxon>
        <taxon>Fungi</taxon>
        <taxon>Dikarya</taxon>
        <taxon>Basidiomycota</taxon>
        <taxon>Agaricomycotina</taxon>
        <taxon>Agaricomycetes</taxon>
        <taxon>Agaricomycetidae</taxon>
        <taxon>Agaricales</taxon>
        <taxon>Agaricineae</taxon>
        <taxon>Psathyrellaceae</taxon>
        <taxon>Coprinopsis</taxon>
    </lineage>
</organism>
<evidence type="ECO:0000313" key="3">
    <source>
        <dbReference type="Proteomes" id="UP000307440"/>
    </source>
</evidence>
<reference evidence="2 3" key="1">
    <citation type="journal article" date="2019" name="Nat. Ecol. Evol.">
        <title>Megaphylogeny resolves global patterns of mushroom evolution.</title>
        <authorList>
            <person name="Varga T."/>
            <person name="Krizsan K."/>
            <person name="Foldi C."/>
            <person name="Dima B."/>
            <person name="Sanchez-Garcia M."/>
            <person name="Sanchez-Ramirez S."/>
            <person name="Szollosi G.J."/>
            <person name="Szarkandi J.G."/>
            <person name="Papp V."/>
            <person name="Albert L."/>
            <person name="Andreopoulos W."/>
            <person name="Angelini C."/>
            <person name="Antonin V."/>
            <person name="Barry K.W."/>
            <person name="Bougher N.L."/>
            <person name="Buchanan P."/>
            <person name="Buyck B."/>
            <person name="Bense V."/>
            <person name="Catcheside P."/>
            <person name="Chovatia M."/>
            <person name="Cooper J."/>
            <person name="Damon W."/>
            <person name="Desjardin D."/>
            <person name="Finy P."/>
            <person name="Geml J."/>
            <person name="Haridas S."/>
            <person name="Hughes K."/>
            <person name="Justo A."/>
            <person name="Karasinski D."/>
            <person name="Kautmanova I."/>
            <person name="Kiss B."/>
            <person name="Kocsube S."/>
            <person name="Kotiranta H."/>
            <person name="LaButti K.M."/>
            <person name="Lechner B.E."/>
            <person name="Liimatainen K."/>
            <person name="Lipzen A."/>
            <person name="Lukacs Z."/>
            <person name="Mihaltcheva S."/>
            <person name="Morgado L.N."/>
            <person name="Niskanen T."/>
            <person name="Noordeloos M.E."/>
            <person name="Ohm R.A."/>
            <person name="Ortiz-Santana B."/>
            <person name="Ovrebo C."/>
            <person name="Racz N."/>
            <person name="Riley R."/>
            <person name="Savchenko A."/>
            <person name="Shiryaev A."/>
            <person name="Soop K."/>
            <person name="Spirin V."/>
            <person name="Szebenyi C."/>
            <person name="Tomsovsky M."/>
            <person name="Tulloss R.E."/>
            <person name="Uehling J."/>
            <person name="Grigoriev I.V."/>
            <person name="Vagvolgyi C."/>
            <person name="Papp T."/>
            <person name="Martin F.M."/>
            <person name="Miettinen O."/>
            <person name="Hibbett D.S."/>
            <person name="Nagy L.G."/>
        </authorList>
    </citation>
    <scope>NUCLEOTIDE SEQUENCE [LARGE SCALE GENOMIC DNA]</scope>
    <source>
        <strain evidence="2 3">CBS 121175</strain>
    </source>
</reference>
<dbReference type="Proteomes" id="UP000307440">
    <property type="component" value="Unassembled WGS sequence"/>
</dbReference>
<proteinExistence type="predicted"/>
<feature type="region of interest" description="Disordered" evidence="1">
    <location>
        <begin position="1"/>
        <end position="30"/>
    </location>
</feature>
<dbReference type="EMBL" id="ML210428">
    <property type="protein sequence ID" value="TFK18132.1"/>
    <property type="molecule type" value="Genomic_DNA"/>
</dbReference>
<sequence length="225" mass="24440">MGRDEEPDDEAKDDGDDDREADGDEVAETEGVDIVVEEVGVSRARSSARMRDVAFPFLFETVLAWFTVPLPIELEDMDGGPRRWGGALIEVESGTAELKHIRLTVISEVIRDMAGGVGNSPGKGDTIDPGSSCNKCETQSLHVRQLGGVANRDPLSNRAKTNEKQIPSDEKGPQTTRGNKVAVFKARPNIWESIKIKLAHMVASTHQETMVIAATRGAQITRSFG</sequence>
<feature type="region of interest" description="Disordered" evidence="1">
    <location>
        <begin position="148"/>
        <end position="179"/>
    </location>
</feature>
<keyword evidence="3" id="KW-1185">Reference proteome</keyword>
<evidence type="ECO:0000256" key="1">
    <source>
        <dbReference type="SAM" id="MobiDB-lite"/>
    </source>
</evidence>
<evidence type="ECO:0000313" key="2">
    <source>
        <dbReference type="EMBL" id="TFK18132.1"/>
    </source>
</evidence>
<accession>A0A5C3KE26</accession>
<dbReference type="AlphaFoldDB" id="A0A5C3KE26"/>
<feature type="compositionally biased region" description="Basic and acidic residues" evidence="1">
    <location>
        <begin position="160"/>
        <end position="172"/>
    </location>
</feature>
<name>A0A5C3KE26_COPMA</name>